<keyword evidence="3" id="KW-1185">Reference proteome</keyword>
<feature type="non-terminal residue" evidence="2">
    <location>
        <position position="1"/>
    </location>
</feature>
<dbReference type="Proteomes" id="UP001432027">
    <property type="component" value="Unassembled WGS sequence"/>
</dbReference>
<organism evidence="2 3">
    <name type="scientific">Pristionchus entomophagus</name>
    <dbReference type="NCBI Taxonomy" id="358040"/>
    <lineage>
        <taxon>Eukaryota</taxon>
        <taxon>Metazoa</taxon>
        <taxon>Ecdysozoa</taxon>
        <taxon>Nematoda</taxon>
        <taxon>Chromadorea</taxon>
        <taxon>Rhabditida</taxon>
        <taxon>Rhabditina</taxon>
        <taxon>Diplogasteromorpha</taxon>
        <taxon>Diplogasteroidea</taxon>
        <taxon>Neodiplogasteridae</taxon>
        <taxon>Pristionchus</taxon>
    </lineage>
</organism>
<evidence type="ECO:0000313" key="3">
    <source>
        <dbReference type="Proteomes" id="UP001432027"/>
    </source>
</evidence>
<sequence length="146" mass="17607">HNIFRLMRREPLQVPEIYKNAYVMGAHGWWRSSPFSLDIFTKPWVILIMVLVALLTSATWSGINLVFWFADEKSIDYVRDFFQFQRYPTYVTHDIRDVENYVIIIYWDRGFLDGFHTNGIFFSQTVQIPTLRWVIDCFLFIFSQYK</sequence>
<reference evidence="2" key="1">
    <citation type="submission" date="2023-10" db="EMBL/GenBank/DDBJ databases">
        <title>Genome assembly of Pristionchus species.</title>
        <authorList>
            <person name="Yoshida K."/>
            <person name="Sommer R.J."/>
        </authorList>
    </citation>
    <scope>NUCLEOTIDE SEQUENCE</scope>
    <source>
        <strain evidence="2">RS0144</strain>
    </source>
</reference>
<evidence type="ECO:0000313" key="2">
    <source>
        <dbReference type="EMBL" id="GMS86443.1"/>
    </source>
</evidence>
<accession>A0AAV5T0S6</accession>
<proteinExistence type="predicted"/>
<gene>
    <name evidence="2" type="ORF">PENTCL1PPCAC_8618</name>
</gene>
<protein>
    <submittedName>
        <fullName evidence="2">Uncharacterized protein</fullName>
    </submittedName>
</protein>
<keyword evidence="1" id="KW-0812">Transmembrane</keyword>
<comment type="caution">
    <text evidence="2">The sequence shown here is derived from an EMBL/GenBank/DDBJ whole genome shotgun (WGS) entry which is preliminary data.</text>
</comment>
<name>A0AAV5T0S6_9BILA</name>
<feature type="transmembrane region" description="Helical" evidence="1">
    <location>
        <begin position="44"/>
        <end position="70"/>
    </location>
</feature>
<evidence type="ECO:0000256" key="1">
    <source>
        <dbReference type="SAM" id="Phobius"/>
    </source>
</evidence>
<dbReference type="EMBL" id="BTSX01000002">
    <property type="protein sequence ID" value="GMS86443.1"/>
    <property type="molecule type" value="Genomic_DNA"/>
</dbReference>
<keyword evidence="1" id="KW-0472">Membrane</keyword>
<keyword evidence="1" id="KW-1133">Transmembrane helix</keyword>
<dbReference type="AlphaFoldDB" id="A0AAV5T0S6"/>